<dbReference type="OrthoDB" id="10383284at2759"/>
<gene>
    <name evidence="1" type="ORF">BINO364_LOCUS15076</name>
</gene>
<sequence length="182" mass="21136">MMREMGSGHVCHERARQIVTPLLPKSTKNLDFKFNGNPSGLKLRGNVDDNSEKDLNIDKIKCDIKQNINETITPKIGSEIERRRKGAKYEVMTIEDKIKNIQREINRNKPFTRTTESLKRLTKIRLLLEDIKVLLKMETEKYKYKDEFKEYVPFSDDISHADFIAQKKAQIMKDGLALIPGL</sequence>
<name>A0A8J9VE16_9NEOP</name>
<keyword evidence="2" id="KW-1185">Reference proteome</keyword>
<accession>A0A8J9VE16</accession>
<dbReference type="Proteomes" id="UP000838878">
    <property type="component" value="Chromosome 8"/>
</dbReference>
<dbReference type="EMBL" id="OV170228">
    <property type="protein sequence ID" value="CAH0730052.1"/>
    <property type="molecule type" value="Genomic_DNA"/>
</dbReference>
<evidence type="ECO:0000313" key="2">
    <source>
        <dbReference type="Proteomes" id="UP000838878"/>
    </source>
</evidence>
<proteinExistence type="predicted"/>
<feature type="non-terminal residue" evidence="1">
    <location>
        <position position="182"/>
    </location>
</feature>
<evidence type="ECO:0000313" key="1">
    <source>
        <dbReference type="EMBL" id="CAH0730052.1"/>
    </source>
</evidence>
<organism evidence="1 2">
    <name type="scientific">Brenthis ino</name>
    <name type="common">lesser marbled fritillary</name>
    <dbReference type="NCBI Taxonomy" id="405034"/>
    <lineage>
        <taxon>Eukaryota</taxon>
        <taxon>Metazoa</taxon>
        <taxon>Ecdysozoa</taxon>
        <taxon>Arthropoda</taxon>
        <taxon>Hexapoda</taxon>
        <taxon>Insecta</taxon>
        <taxon>Pterygota</taxon>
        <taxon>Neoptera</taxon>
        <taxon>Endopterygota</taxon>
        <taxon>Lepidoptera</taxon>
        <taxon>Glossata</taxon>
        <taxon>Ditrysia</taxon>
        <taxon>Papilionoidea</taxon>
        <taxon>Nymphalidae</taxon>
        <taxon>Heliconiinae</taxon>
        <taxon>Argynnini</taxon>
        <taxon>Brenthis</taxon>
    </lineage>
</organism>
<dbReference type="AlphaFoldDB" id="A0A8J9VE16"/>
<protein>
    <submittedName>
        <fullName evidence="1">Uncharacterized protein</fullName>
    </submittedName>
</protein>
<reference evidence="1" key="1">
    <citation type="submission" date="2021-12" db="EMBL/GenBank/DDBJ databases">
        <authorList>
            <person name="Martin H S."/>
        </authorList>
    </citation>
    <scope>NUCLEOTIDE SEQUENCE</scope>
</reference>